<dbReference type="InterPro" id="IPR003779">
    <property type="entry name" value="CMD-like"/>
</dbReference>
<comment type="caution">
    <text evidence="2">The sequence shown here is derived from an EMBL/GenBank/DDBJ whole genome shotgun (WGS) entry which is preliminary data.</text>
</comment>
<reference evidence="3" key="1">
    <citation type="journal article" date="2019" name="Int. J. Syst. Evol. Microbiol.">
        <title>The Global Catalogue of Microorganisms (GCM) 10K type strain sequencing project: providing services to taxonomists for standard genome sequencing and annotation.</title>
        <authorList>
            <consortium name="The Broad Institute Genomics Platform"/>
            <consortium name="The Broad Institute Genome Sequencing Center for Infectious Disease"/>
            <person name="Wu L."/>
            <person name="Ma J."/>
        </authorList>
    </citation>
    <scope>NUCLEOTIDE SEQUENCE [LARGE SCALE GENOMIC DNA]</scope>
    <source>
        <strain evidence="3">JCM 30742</strain>
    </source>
</reference>
<organism evidence="2 3">
    <name type="scientific">Arthrobacter ginkgonis</name>
    <dbReference type="NCBI Taxonomy" id="1630594"/>
    <lineage>
        <taxon>Bacteria</taxon>
        <taxon>Bacillati</taxon>
        <taxon>Actinomycetota</taxon>
        <taxon>Actinomycetes</taxon>
        <taxon>Micrococcales</taxon>
        <taxon>Micrococcaceae</taxon>
        <taxon>Arthrobacter</taxon>
    </lineage>
</organism>
<keyword evidence="3" id="KW-1185">Reference proteome</keyword>
<dbReference type="Pfam" id="PF02627">
    <property type="entry name" value="CMD"/>
    <property type="match status" value="1"/>
</dbReference>
<evidence type="ECO:0000313" key="2">
    <source>
        <dbReference type="EMBL" id="GAA3686201.1"/>
    </source>
</evidence>
<dbReference type="InterPro" id="IPR029032">
    <property type="entry name" value="AhpD-like"/>
</dbReference>
<dbReference type="SUPFAM" id="SSF69118">
    <property type="entry name" value="AhpD-like"/>
    <property type="match status" value="1"/>
</dbReference>
<protein>
    <recommendedName>
        <fullName evidence="1">Carboxymuconolactone decarboxylase-like domain-containing protein</fullName>
    </recommendedName>
</protein>
<dbReference type="RefSeq" id="WP_345151107.1">
    <property type="nucleotide sequence ID" value="NZ_BAABEO010000017.1"/>
</dbReference>
<sequence length="108" mass="11028">MADEEDLVSDTLAQITAASLERSTLEPRELMLARIAALVAVDAPPASYLLNAGTAMDVGITLEDVQGILVAVAPIVGTPRIVAAAGNLGRALGFAIELEAEAEAEAEG</sequence>
<gene>
    <name evidence="2" type="ORF">GCM10023081_24470</name>
</gene>
<dbReference type="Gene3D" id="1.20.1290.10">
    <property type="entry name" value="AhpD-like"/>
    <property type="match status" value="1"/>
</dbReference>
<name>A0ABP7CEE6_9MICC</name>
<dbReference type="EMBL" id="BAABEO010000017">
    <property type="protein sequence ID" value="GAA3686201.1"/>
    <property type="molecule type" value="Genomic_DNA"/>
</dbReference>
<feature type="domain" description="Carboxymuconolactone decarboxylase-like" evidence="1">
    <location>
        <begin position="11"/>
        <end position="85"/>
    </location>
</feature>
<evidence type="ECO:0000259" key="1">
    <source>
        <dbReference type="Pfam" id="PF02627"/>
    </source>
</evidence>
<dbReference type="Proteomes" id="UP001500752">
    <property type="component" value="Unassembled WGS sequence"/>
</dbReference>
<evidence type="ECO:0000313" key="3">
    <source>
        <dbReference type="Proteomes" id="UP001500752"/>
    </source>
</evidence>
<proteinExistence type="predicted"/>
<accession>A0ABP7CEE6</accession>